<protein>
    <submittedName>
        <fullName evidence="1">Uncharacterized protein</fullName>
    </submittedName>
</protein>
<dbReference type="AlphaFoldDB" id="A0A8T2IVG0"/>
<dbReference type="Proteomes" id="UP000812440">
    <property type="component" value="Chromosome 7"/>
</dbReference>
<reference evidence="1" key="1">
    <citation type="thesis" date="2020" institute="ProQuest LLC" country="789 East Eisenhower Parkway, Ann Arbor, MI, USA">
        <title>Comparative Genomics and Chromosome Evolution.</title>
        <authorList>
            <person name="Mudd A.B."/>
        </authorList>
    </citation>
    <scope>NUCLEOTIDE SEQUENCE</scope>
    <source>
        <strain evidence="1">Female2</strain>
        <tissue evidence="1">Blood</tissue>
    </source>
</reference>
<accession>A0A8T2IVG0</accession>
<name>A0A8T2IVG0_9PIPI</name>
<gene>
    <name evidence="1" type="ORF">GDO86_013118</name>
</gene>
<evidence type="ECO:0000313" key="1">
    <source>
        <dbReference type="EMBL" id="KAG8435030.1"/>
    </source>
</evidence>
<evidence type="ECO:0000313" key="2">
    <source>
        <dbReference type="Proteomes" id="UP000812440"/>
    </source>
</evidence>
<comment type="caution">
    <text evidence="1">The sequence shown here is derived from an EMBL/GenBank/DDBJ whole genome shotgun (WGS) entry which is preliminary data.</text>
</comment>
<sequence length="93" mass="10141">MSFLKKGLGDFKADDMVKQGKEAVEDSANRCIQEGQKIAQEVTQGKQVVQDCVDKGKEFGQQVVDQGCQAAQKTCDQVSGHVKDVKLPGGWKK</sequence>
<dbReference type="OrthoDB" id="9908729at2759"/>
<dbReference type="EMBL" id="JAACNH010000008">
    <property type="protein sequence ID" value="KAG8435030.1"/>
    <property type="molecule type" value="Genomic_DNA"/>
</dbReference>
<keyword evidence="2" id="KW-1185">Reference proteome</keyword>
<proteinExistence type="predicted"/>
<organism evidence="1 2">
    <name type="scientific">Hymenochirus boettgeri</name>
    <name type="common">Congo dwarf clawed frog</name>
    <dbReference type="NCBI Taxonomy" id="247094"/>
    <lineage>
        <taxon>Eukaryota</taxon>
        <taxon>Metazoa</taxon>
        <taxon>Chordata</taxon>
        <taxon>Craniata</taxon>
        <taxon>Vertebrata</taxon>
        <taxon>Euteleostomi</taxon>
        <taxon>Amphibia</taxon>
        <taxon>Batrachia</taxon>
        <taxon>Anura</taxon>
        <taxon>Pipoidea</taxon>
        <taxon>Pipidae</taxon>
        <taxon>Pipinae</taxon>
        <taxon>Hymenochirus</taxon>
    </lineage>
</organism>